<dbReference type="PANTHER" id="PTHR14843:SF2">
    <property type="entry name" value="DEUBIQUITINATING PROTEIN VCPIP1"/>
    <property type="match status" value="1"/>
</dbReference>
<dbReference type="EMBL" id="JAKMXF010000343">
    <property type="protein sequence ID" value="KAI6647335.1"/>
    <property type="molecule type" value="Genomic_DNA"/>
</dbReference>
<dbReference type="PANTHER" id="PTHR14843">
    <property type="entry name" value="DEUBIQUITINATING PROTEIN VCIP135"/>
    <property type="match status" value="1"/>
</dbReference>
<reference evidence="2 3" key="1">
    <citation type="journal article" date="2023" name="BMC Biol.">
        <title>The compact genome of the sponge Oopsacas minuta (Hexactinellida) is lacking key metazoan core genes.</title>
        <authorList>
            <person name="Santini S."/>
            <person name="Schenkelaars Q."/>
            <person name="Jourda C."/>
            <person name="Duchesne M."/>
            <person name="Belahbib H."/>
            <person name="Rocher C."/>
            <person name="Selva M."/>
            <person name="Riesgo A."/>
            <person name="Vervoort M."/>
            <person name="Leys S.P."/>
            <person name="Kodjabachian L."/>
            <person name="Le Bivic A."/>
            <person name="Borchiellini C."/>
            <person name="Claverie J.M."/>
            <person name="Renard E."/>
        </authorList>
    </citation>
    <scope>NUCLEOTIDE SEQUENCE [LARGE SCALE GENOMIC DNA]</scope>
    <source>
        <strain evidence="2">SPO-2</strain>
    </source>
</reference>
<accession>A0AAV7JF25</accession>
<dbReference type="Proteomes" id="UP001165289">
    <property type="component" value="Unassembled WGS sequence"/>
</dbReference>
<dbReference type="GO" id="GO:0016320">
    <property type="term" value="P:endoplasmic reticulum membrane fusion"/>
    <property type="evidence" value="ECO:0007669"/>
    <property type="project" value="TreeGrafter"/>
</dbReference>
<dbReference type="GO" id="GO:0004843">
    <property type="term" value="F:cysteine-type deubiquitinase activity"/>
    <property type="evidence" value="ECO:0007669"/>
    <property type="project" value="InterPro"/>
</dbReference>
<name>A0AAV7JF25_9METZ</name>
<evidence type="ECO:0000313" key="2">
    <source>
        <dbReference type="EMBL" id="KAI6647335.1"/>
    </source>
</evidence>
<evidence type="ECO:0000256" key="1">
    <source>
        <dbReference type="SAM" id="MobiDB-lite"/>
    </source>
</evidence>
<keyword evidence="3" id="KW-1185">Reference proteome</keyword>
<gene>
    <name evidence="2" type="ORF">LOD99_12331</name>
</gene>
<dbReference type="GO" id="GO:0035871">
    <property type="term" value="P:protein K11-linked deubiquitination"/>
    <property type="evidence" value="ECO:0007669"/>
    <property type="project" value="TreeGrafter"/>
</dbReference>
<feature type="region of interest" description="Disordered" evidence="1">
    <location>
        <begin position="218"/>
        <end position="253"/>
    </location>
</feature>
<dbReference type="AlphaFoldDB" id="A0AAV7JF25"/>
<evidence type="ECO:0000313" key="3">
    <source>
        <dbReference type="Proteomes" id="UP001165289"/>
    </source>
</evidence>
<dbReference type="GO" id="GO:0071108">
    <property type="term" value="P:protein K48-linked deubiquitination"/>
    <property type="evidence" value="ECO:0007669"/>
    <property type="project" value="TreeGrafter"/>
</dbReference>
<organism evidence="2 3">
    <name type="scientific">Oopsacas minuta</name>
    <dbReference type="NCBI Taxonomy" id="111878"/>
    <lineage>
        <taxon>Eukaryota</taxon>
        <taxon>Metazoa</taxon>
        <taxon>Porifera</taxon>
        <taxon>Hexactinellida</taxon>
        <taxon>Hexasterophora</taxon>
        <taxon>Lyssacinosida</taxon>
        <taxon>Leucopsacidae</taxon>
        <taxon>Oopsacas</taxon>
    </lineage>
</organism>
<comment type="caution">
    <text evidence="2">The sequence shown here is derived from an EMBL/GenBank/DDBJ whole genome shotgun (WGS) entry which is preliminary data.</text>
</comment>
<protein>
    <submittedName>
        <fullName evidence="2">Uncharacterized protein</fullName>
    </submittedName>
</protein>
<dbReference type="GO" id="GO:0016567">
    <property type="term" value="P:protein ubiquitination"/>
    <property type="evidence" value="ECO:0007669"/>
    <property type="project" value="InterPro"/>
</dbReference>
<dbReference type="InterPro" id="IPR039087">
    <property type="entry name" value="VCPIP1"/>
</dbReference>
<dbReference type="GO" id="GO:0090168">
    <property type="term" value="P:Golgi reassembly"/>
    <property type="evidence" value="ECO:0007669"/>
    <property type="project" value="TreeGrafter"/>
</dbReference>
<proteinExistence type="predicted"/>
<sequence>MRVSSGDSIVVEKIEAVIPSTSPPPSRALFNPISDRQTEDIPRNISRATEALSQLNGMRSDSKIDMYDSAAEHREHFQKGGIYYNTFMKMFDNDPSDNHHFQFYLMPRKTFSYSREADEFVLCLDGVHIYVQPITDKLKETIEKKKKEAMNWGSEFGSSLDHSFSNALRQQPKIEAFVGAGTRLGTGEQEPVQQPRSHSYNPLQDPLIETILQLANSSSALSSSTLPQQMNEEDPDSIVHSKYPDDDNMSTSD</sequence>